<feature type="compositionally biased region" description="Basic and acidic residues" evidence="1">
    <location>
        <begin position="153"/>
        <end position="179"/>
    </location>
</feature>
<accession>A0A9D1UW76</accession>
<evidence type="ECO:0000313" key="3">
    <source>
        <dbReference type="Proteomes" id="UP000823963"/>
    </source>
</evidence>
<proteinExistence type="predicted"/>
<dbReference type="EMBL" id="DXFP01000015">
    <property type="protein sequence ID" value="HIX01534.1"/>
    <property type="molecule type" value="Genomic_DNA"/>
</dbReference>
<reference evidence="2" key="1">
    <citation type="journal article" date="2021" name="PeerJ">
        <title>Extensive microbial diversity within the chicken gut microbiome revealed by metagenomics and culture.</title>
        <authorList>
            <person name="Gilroy R."/>
            <person name="Ravi A."/>
            <person name="Getino M."/>
            <person name="Pursley I."/>
            <person name="Horton D.L."/>
            <person name="Alikhan N.F."/>
            <person name="Baker D."/>
            <person name="Gharbi K."/>
            <person name="Hall N."/>
            <person name="Watson M."/>
            <person name="Adriaenssens E.M."/>
            <person name="Foster-Nyarko E."/>
            <person name="Jarju S."/>
            <person name="Secka A."/>
            <person name="Antonio M."/>
            <person name="Oren A."/>
            <person name="Chaudhuri R.R."/>
            <person name="La Ragione R."/>
            <person name="Hildebrand F."/>
            <person name="Pallen M.J."/>
        </authorList>
    </citation>
    <scope>NUCLEOTIDE SEQUENCE</scope>
    <source>
        <strain evidence="2">6627</strain>
    </source>
</reference>
<sequence length="185" mass="21258">MNLNDILASSFSQIALSGHGASAYLIPNIPRKVLSKAWRTFCPQEARESILAVIDTSFFKNGKEGLVFTQNALYIKEPIHRVHQFVYRDIDAVIYFQTLSTYSGKSSVSMEIDTKNYDLELSDQLLRSLNTDVLNELLQKIVAMYRPDERKEIQKELTDSEKQIAHPEKFKPHKFKDGDPQIYSK</sequence>
<comment type="caution">
    <text evidence="2">The sequence shown here is derived from an EMBL/GenBank/DDBJ whole genome shotgun (WGS) entry which is preliminary data.</text>
</comment>
<name>A0A9D1UW76_9LACO</name>
<gene>
    <name evidence="2" type="ORF">H9861_02145</name>
</gene>
<protein>
    <submittedName>
        <fullName evidence="2">Uncharacterized protein</fullName>
    </submittedName>
</protein>
<organism evidence="2 3">
    <name type="scientific">Candidatus Ligilactobacillus excrementigallinarum</name>
    <dbReference type="NCBI Taxonomy" id="2838641"/>
    <lineage>
        <taxon>Bacteria</taxon>
        <taxon>Bacillati</taxon>
        <taxon>Bacillota</taxon>
        <taxon>Bacilli</taxon>
        <taxon>Lactobacillales</taxon>
        <taxon>Lactobacillaceae</taxon>
        <taxon>Ligilactobacillus</taxon>
    </lineage>
</organism>
<evidence type="ECO:0000313" key="2">
    <source>
        <dbReference type="EMBL" id="HIX01534.1"/>
    </source>
</evidence>
<feature type="region of interest" description="Disordered" evidence="1">
    <location>
        <begin position="153"/>
        <end position="185"/>
    </location>
</feature>
<reference evidence="2" key="2">
    <citation type="submission" date="2021-04" db="EMBL/GenBank/DDBJ databases">
        <authorList>
            <person name="Gilroy R."/>
        </authorList>
    </citation>
    <scope>NUCLEOTIDE SEQUENCE</scope>
    <source>
        <strain evidence="2">6627</strain>
    </source>
</reference>
<dbReference type="AlphaFoldDB" id="A0A9D1UW76"/>
<dbReference type="Proteomes" id="UP000823963">
    <property type="component" value="Unassembled WGS sequence"/>
</dbReference>
<evidence type="ECO:0000256" key="1">
    <source>
        <dbReference type="SAM" id="MobiDB-lite"/>
    </source>
</evidence>